<dbReference type="Pfam" id="PF01381">
    <property type="entry name" value="HTH_3"/>
    <property type="match status" value="1"/>
</dbReference>
<name>A0ABT0A670_9GAMM</name>
<proteinExistence type="predicted"/>
<comment type="caution">
    <text evidence="2">The sequence shown here is derived from an EMBL/GenBank/DDBJ whole genome shotgun (WGS) entry which is preliminary data.</text>
</comment>
<organism evidence="2 3">
    <name type="scientific">Cognatiluteimonas sedimenti</name>
    <dbReference type="NCBI Taxonomy" id="2927791"/>
    <lineage>
        <taxon>Bacteria</taxon>
        <taxon>Pseudomonadati</taxon>
        <taxon>Pseudomonadota</taxon>
        <taxon>Gammaproteobacteria</taxon>
        <taxon>Lysobacterales</taxon>
        <taxon>Lysobacteraceae</taxon>
        <taxon>Cognatiluteimonas</taxon>
    </lineage>
</organism>
<protein>
    <submittedName>
        <fullName evidence="2">Helix-turn-helix domain-containing protein</fullName>
    </submittedName>
</protein>
<evidence type="ECO:0000259" key="1">
    <source>
        <dbReference type="PROSITE" id="PS50943"/>
    </source>
</evidence>
<gene>
    <name evidence="2" type="ORF">MQC88_11075</name>
</gene>
<dbReference type="SMART" id="SM00530">
    <property type="entry name" value="HTH_XRE"/>
    <property type="match status" value="1"/>
</dbReference>
<sequence length="157" mass="17021">MTPEQRIRLARRHAGLSQAGLAHAVGVQRSAVSHWEAANAKSPNAAHLRAIAVATVTSFEWLATGRGMMALGNEQILDSIPAADAVLVEEAIELRLVRAFRDIPMASRAALVEIAEELAVQRIGRVRRVRANASSPSLRSHGRVLRKPQYKPGVLPD</sequence>
<evidence type="ECO:0000313" key="3">
    <source>
        <dbReference type="Proteomes" id="UP001165423"/>
    </source>
</evidence>
<dbReference type="RefSeq" id="WP_243322041.1">
    <property type="nucleotide sequence ID" value="NZ_JALGCL010000004.1"/>
</dbReference>
<feature type="domain" description="HTH cro/C1-type" evidence="1">
    <location>
        <begin position="7"/>
        <end position="62"/>
    </location>
</feature>
<dbReference type="SUPFAM" id="SSF47413">
    <property type="entry name" value="lambda repressor-like DNA-binding domains"/>
    <property type="match status" value="1"/>
</dbReference>
<dbReference type="InterPro" id="IPR001387">
    <property type="entry name" value="Cro/C1-type_HTH"/>
</dbReference>
<dbReference type="Gene3D" id="1.10.260.40">
    <property type="entry name" value="lambda repressor-like DNA-binding domains"/>
    <property type="match status" value="1"/>
</dbReference>
<accession>A0ABT0A670</accession>
<reference evidence="2 3" key="1">
    <citation type="submission" date="2022-03" db="EMBL/GenBank/DDBJ databases">
        <title>Luteimonas soily sp. nov., a novel bacterium isolated from the soil.</title>
        <authorList>
            <person name="Zhang X."/>
        </authorList>
    </citation>
    <scope>NUCLEOTIDE SEQUENCE [LARGE SCALE GENOMIC DNA]</scope>
    <source>
        <strain evidence="2 3">50</strain>
    </source>
</reference>
<dbReference type="CDD" id="cd00093">
    <property type="entry name" value="HTH_XRE"/>
    <property type="match status" value="1"/>
</dbReference>
<dbReference type="Proteomes" id="UP001165423">
    <property type="component" value="Unassembled WGS sequence"/>
</dbReference>
<dbReference type="EMBL" id="JALGCL010000004">
    <property type="protein sequence ID" value="MCJ0826485.1"/>
    <property type="molecule type" value="Genomic_DNA"/>
</dbReference>
<keyword evidence="3" id="KW-1185">Reference proteome</keyword>
<evidence type="ECO:0000313" key="2">
    <source>
        <dbReference type="EMBL" id="MCJ0826485.1"/>
    </source>
</evidence>
<dbReference type="InterPro" id="IPR010982">
    <property type="entry name" value="Lambda_DNA-bd_dom_sf"/>
</dbReference>
<dbReference type="PROSITE" id="PS50943">
    <property type="entry name" value="HTH_CROC1"/>
    <property type="match status" value="1"/>
</dbReference>